<name>A0A917PGX2_9MICO</name>
<dbReference type="Proteomes" id="UP000636956">
    <property type="component" value="Unassembled WGS sequence"/>
</dbReference>
<keyword evidence="3" id="KW-1185">Reference proteome</keyword>
<dbReference type="AlphaFoldDB" id="A0A917PGX2"/>
<keyword evidence="1" id="KW-1133">Transmembrane helix</keyword>
<evidence type="ECO:0000313" key="2">
    <source>
        <dbReference type="EMBL" id="GGJ77327.1"/>
    </source>
</evidence>
<keyword evidence="1" id="KW-0472">Membrane</keyword>
<dbReference type="RefSeq" id="WP_188742759.1">
    <property type="nucleotide sequence ID" value="NZ_BAABFW010000015.1"/>
</dbReference>
<reference evidence="2" key="1">
    <citation type="journal article" date="2014" name="Int. J. Syst. Evol. Microbiol.">
        <title>Complete genome sequence of Corynebacterium casei LMG S-19264T (=DSM 44701T), isolated from a smear-ripened cheese.</title>
        <authorList>
            <consortium name="US DOE Joint Genome Institute (JGI-PGF)"/>
            <person name="Walter F."/>
            <person name="Albersmeier A."/>
            <person name="Kalinowski J."/>
            <person name="Ruckert C."/>
        </authorList>
    </citation>
    <scope>NUCLEOTIDE SEQUENCE</scope>
    <source>
        <strain evidence="2">CGMCC 1.8984</strain>
    </source>
</reference>
<protein>
    <submittedName>
        <fullName evidence="2">Uncharacterized protein</fullName>
    </submittedName>
</protein>
<feature type="transmembrane region" description="Helical" evidence="1">
    <location>
        <begin position="20"/>
        <end position="45"/>
    </location>
</feature>
<keyword evidence="1" id="KW-0812">Transmembrane</keyword>
<comment type="caution">
    <text evidence="2">The sequence shown here is derived from an EMBL/GenBank/DDBJ whole genome shotgun (WGS) entry which is preliminary data.</text>
</comment>
<accession>A0A917PGX2</accession>
<evidence type="ECO:0000313" key="3">
    <source>
        <dbReference type="Proteomes" id="UP000636956"/>
    </source>
</evidence>
<reference evidence="2" key="2">
    <citation type="submission" date="2020-09" db="EMBL/GenBank/DDBJ databases">
        <authorList>
            <person name="Sun Q."/>
            <person name="Zhou Y."/>
        </authorList>
    </citation>
    <scope>NUCLEOTIDE SEQUENCE</scope>
    <source>
        <strain evidence="2">CGMCC 1.8984</strain>
    </source>
</reference>
<gene>
    <name evidence="2" type="ORF">GCM10011372_14490</name>
</gene>
<evidence type="ECO:0000256" key="1">
    <source>
        <dbReference type="SAM" id="Phobius"/>
    </source>
</evidence>
<dbReference type="EMBL" id="BMMD01000006">
    <property type="protein sequence ID" value="GGJ77327.1"/>
    <property type="molecule type" value="Genomic_DNA"/>
</dbReference>
<sequence>MTNLRTNAAEMRRRGSNRNLVTSVVAAVLALLPLFFVTGLLALSIDEYQSYTASIAEYGDAAAMKAEEERGNIVMASFVLVVL</sequence>
<organism evidence="2 3">
    <name type="scientific">Agromyces bauzanensis</name>
    <dbReference type="NCBI Taxonomy" id="1308924"/>
    <lineage>
        <taxon>Bacteria</taxon>
        <taxon>Bacillati</taxon>
        <taxon>Actinomycetota</taxon>
        <taxon>Actinomycetes</taxon>
        <taxon>Micrococcales</taxon>
        <taxon>Microbacteriaceae</taxon>
        <taxon>Agromyces</taxon>
    </lineage>
</organism>
<proteinExistence type="predicted"/>